<organism evidence="2 3">
    <name type="scientific">Roseimicrobium gellanilyticum</name>
    <dbReference type="NCBI Taxonomy" id="748857"/>
    <lineage>
        <taxon>Bacteria</taxon>
        <taxon>Pseudomonadati</taxon>
        <taxon>Verrucomicrobiota</taxon>
        <taxon>Verrucomicrobiia</taxon>
        <taxon>Verrucomicrobiales</taxon>
        <taxon>Verrucomicrobiaceae</taxon>
        <taxon>Roseimicrobium</taxon>
    </lineage>
</organism>
<accession>A0A366HV13</accession>
<reference evidence="2 3" key="1">
    <citation type="submission" date="2018-06" db="EMBL/GenBank/DDBJ databases">
        <title>Genomic Encyclopedia of Type Strains, Phase IV (KMG-IV): sequencing the most valuable type-strain genomes for metagenomic binning, comparative biology and taxonomic classification.</title>
        <authorList>
            <person name="Goeker M."/>
        </authorList>
    </citation>
    <scope>NUCLEOTIDE SEQUENCE [LARGE SCALE GENOMIC DNA]</scope>
    <source>
        <strain evidence="2 3">DSM 25532</strain>
    </source>
</reference>
<dbReference type="Proteomes" id="UP000253426">
    <property type="component" value="Unassembled WGS sequence"/>
</dbReference>
<evidence type="ECO:0000256" key="1">
    <source>
        <dbReference type="SAM" id="SignalP"/>
    </source>
</evidence>
<dbReference type="RefSeq" id="WP_113956275.1">
    <property type="nucleotide sequence ID" value="NZ_QNRR01000001.1"/>
</dbReference>
<evidence type="ECO:0000313" key="2">
    <source>
        <dbReference type="EMBL" id="RBP47335.1"/>
    </source>
</evidence>
<keyword evidence="1" id="KW-0732">Signal</keyword>
<evidence type="ECO:0000313" key="3">
    <source>
        <dbReference type="Proteomes" id="UP000253426"/>
    </source>
</evidence>
<sequence length="309" mass="32847">MKSHISKLLHRAALIATALLAAAPLCDAATIPSKGGIVVFTSNEGDSDKFAVANEFVSVETFGMTSTFKFANGQSRQMQPPNLRAVVPYPDYAALTLVTEADWDALEKIAQDADAAAQKYPKSATLMQGLKATLTTALQKHQQGYVVINGGWLSKEDYAKKVTDTKADYVAQMVLSGKMYKNVRLSAVNGDLVKLMHDGGFANVPLADLQKLPDETRKPLAKTNPRLASILGYKAADLGSSAGSVAAANVASAGTYSTFSYTIAGEQVTITRVGTTETYAIDKVPAGYLSNNPELAQAVKDHLAKKNAK</sequence>
<name>A0A366HV13_9BACT</name>
<comment type="caution">
    <text evidence="2">The sequence shown here is derived from an EMBL/GenBank/DDBJ whole genome shotgun (WGS) entry which is preliminary data.</text>
</comment>
<dbReference type="AlphaFoldDB" id="A0A366HV13"/>
<feature type="signal peptide" evidence="1">
    <location>
        <begin position="1"/>
        <end position="28"/>
    </location>
</feature>
<dbReference type="OrthoDB" id="186764at2"/>
<proteinExistence type="predicted"/>
<feature type="chain" id="PRO_5016884142" evidence="1">
    <location>
        <begin position="29"/>
        <end position="309"/>
    </location>
</feature>
<protein>
    <submittedName>
        <fullName evidence="2">Uncharacterized protein</fullName>
    </submittedName>
</protein>
<gene>
    <name evidence="2" type="ORF">DES53_101132</name>
</gene>
<dbReference type="EMBL" id="QNRR01000001">
    <property type="protein sequence ID" value="RBP47335.1"/>
    <property type="molecule type" value="Genomic_DNA"/>
</dbReference>
<keyword evidence="3" id="KW-1185">Reference proteome</keyword>